<keyword evidence="3" id="KW-1185">Reference proteome</keyword>
<dbReference type="EMBL" id="JACIFF010000002">
    <property type="protein sequence ID" value="MBB4078320.1"/>
    <property type="molecule type" value="Genomic_DNA"/>
</dbReference>
<reference evidence="2 3" key="1">
    <citation type="submission" date="2020-08" db="EMBL/GenBank/DDBJ databases">
        <title>Genomic Encyclopedia of Type Strains, Phase IV (KMG-IV): sequencing the most valuable type-strain genomes for metagenomic binning, comparative biology and taxonomic classification.</title>
        <authorList>
            <person name="Goeker M."/>
        </authorList>
    </citation>
    <scope>NUCLEOTIDE SEQUENCE [LARGE SCALE GENOMIC DNA]</scope>
    <source>
        <strain evidence="2 3">DSM 105137</strain>
    </source>
</reference>
<sequence>MLPAEITTVRLRLTLPGVADVPAMIALANDPVVEEMTLTMPYPYGEADAVAFINRANVSRKEGSAFMYAIRLKGVDEFMGGVGLHIDPKYGYGELGYWMGAPFRGKGYVTEAVGALIDLAFETTGLVRIQAMTRDHNHASGKILLNNGMQREAVMEDHTIKNGEVQTVIQYRILRREWTK</sequence>
<evidence type="ECO:0000313" key="3">
    <source>
        <dbReference type="Proteomes" id="UP000576209"/>
    </source>
</evidence>
<accession>A0A840DZI1</accession>
<comment type="caution">
    <text evidence="2">The sequence shown here is derived from an EMBL/GenBank/DDBJ whole genome shotgun (WGS) entry which is preliminary data.</text>
</comment>
<dbReference type="InterPro" id="IPR016181">
    <property type="entry name" value="Acyl_CoA_acyltransferase"/>
</dbReference>
<organism evidence="2 3">
    <name type="scientific">Neolewinella aquimaris</name>
    <dbReference type="NCBI Taxonomy" id="1835722"/>
    <lineage>
        <taxon>Bacteria</taxon>
        <taxon>Pseudomonadati</taxon>
        <taxon>Bacteroidota</taxon>
        <taxon>Saprospiria</taxon>
        <taxon>Saprospirales</taxon>
        <taxon>Lewinellaceae</taxon>
        <taxon>Neolewinella</taxon>
    </lineage>
</organism>
<protein>
    <submittedName>
        <fullName evidence="2">RimJ/RimL family protein N-acetyltransferase</fullName>
    </submittedName>
</protein>
<dbReference type="Gene3D" id="3.40.630.30">
    <property type="match status" value="1"/>
</dbReference>
<dbReference type="RefSeq" id="WP_183494573.1">
    <property type="nucleotide sequence ID" value="NZ_JACIFF010000002.1"/>
</dbReference>
<dbReference type="SUPFAM" id="SSF55729">
    <property type="entry name" value="Acyl-CoA N-acyltransferases (Nat)"/>
    <property type="match status" value="1"/>
</dbReference>
<name>A0A840DZI1_9BACT</name>
<evidence type="ECO:0000313" key="2">
    <source>
        <dbReference type="EMBL" id="MBB4078320.1"/>
    </source>
</evidence>
<gene>
    <name evidence="2" type="ORF">GGR28_000933</name>
</gene>
<dbReference type="Pfam" id="PF13302">
    <property type="entry name" value="Acetyltransf_3"/>
    <property type="match status" value="1"/>
</dbReference>
<feature type="domain" description="N-acetyltransferase" evidence="1">
    <location>
        <begin position="9"/>
        <end position="176"/>
    </location>
</feature>
<dbReference type="PANTHER" id="PTHR43792">
    <property type="entry name" value="GNAT FAMILY, PUTATIVE (AFU_ORTHOLOGUE AFUA_3G00765)-RELATED-RELATED"/>
    <property type="match status" value="1"/>
</dbReference>
<evidence type="ECO:0000259" key="1">
    <source>
        <dbReference type="PROSITE" id="PS51186"/>
    </source>
</evidence>
<dbReference type="InterPro" id="IPR051531">
    <property type="entry name" value="N-acetyltransferase"/>
</dbReference>
<dbReference type="Proteomes" id="UP000576209">
    <property type="component" value="Unassembled WGS sequence"/>
</dbReference>
<dbReference type="AlphaFoldDB" id="A0A840DZI1"/>
<dbReference type="InterPro" id="IPR000182">
    <property type="entry name" value="GNAT_dom"/>
</dbReference>
<proteinExistence type="predicted"/>
<keyword evidence="2" id="KW-0808">Transferase</keyword>
<dbReference type="GO" id="GO:0016747">
    <property type="term" value="F:acyltransferase activity, transferring groups other than amino-acyl groups"/>
    <property type="evidence" value="ECO:0007669"/>
    <property type="project" value="InterPro"/>
</dbReference>
<dbReference type="PROSITE" id="PS51186">
    <property type="entry name" value="GNAT"/>
    <property type="match status" value="1"/>
</dbReference>